<dbReference type="AlphaFoldDB" id="A0A1G6IT29"/>
<keyword evidence="2" id="KW-1185">Reference proteome</keyword>
<dbReference type="Proteomes" id="UP000199322">
    <property type="component" value="Unassembled WGS sequence"/>
</dbReference>
<evidence type="ECO:0000313" key="2">
    <source>
        <dbReference type="Proteomes" id="UP000199322"/>
    </source>
</evidence>
<gene>
    <name evidence="1" type="ORF">SAMN04488588_0472</name>
</gene>
<organism evidence="1 2">
    <name type="scientific">Geotoga petraea</name>
    <dbReference type="NCBI Taxonomy" id="28234"/>
    <lineage>
        <taxon>Bacteria</taxon>
        <taxon>Thermotogati</taxon>
        <taxon>Thermotogota</taxon>
        <taxon>Thermotogae</taxon>
        <taxon>Petrotogales</taxon>
        <taxon>Petrotogaceae</taxon>
        <taxon>Geotoga</taxon>
    </lineage>
</organism>
<protein>
    <submittedName>
        <fullName evidence="1">Uncharacterized protein</fullName>
    </submittedName>
</protein>
<proteinExistence type="predicted"/>
<reference evidence="1 2" key="1">
    <citation type="submission" date="2016-10" db="EMBL/GenBank/DDBJ databases">
        <authorList>
            <person name="de Groot N.N."/>
        </authorList>
    </citation>
    <scope>NUCLEOTIDE SEQUENCE [LARGE SCALE GENOMIC DNA]</scope>
    <source>
        <strain evidence="1 2">WG14</strain>
    </source>
</reference>
<accession>A0A1G6IT29</accession>
<name>A0A1G6IT29_9BACT</name>
<dbReference type="STRING" id="28234.SAMN04488588_0472"/>
<sequence length="59" mass="7070">MINMKNTKIIKNLFLDLLGKINRNIDDFLHDENEESIHKIRTTSRRIEVLTLFEKNSKK</sequence>
<dbReference type="EMBL" id="FMYV01000001">
    <property type="protein sequence ID" value="SDC09624.1"/>
    <property type="molecule type" value="Genomic_DNA"/>
</dbReference>
<evidence type="ECO:0000313" key="1">
    <source>
        <dbReference type="EMBL" id="SDC09624.1"/>
    </source>
</evidence>